<feature type="domain" description="Beta-lactamase-related" evidence="2">
    <location>
        <begin position="50"/>
        <end position="279"/>
    </location>
</feature>
<organism evidence="3 4">
    <name type="scientific">Aliiglaciecola lipolytica E3</name>
    <dbReference type="NCBI Taxonomy" id="1127673"/>
    <lineage>
        <taxon>Bacteria</taxon>
        <taxon>Pseudomonadati</taxon>
        <taxon>Pseudomonadota</taxon>
        <taxon>Gammaproteobacteria</taxon>
        <taxon>Alteromonadales</taxon>
        <taxon>Alteromonadaceae</taxon>
        <taxon>Aliiglaciecola</taxon>
    </lineage>
</organism>
<keyword evidence="1" id="KW-0472">Membrane</keyword>
<dbReference type="PANTHER" id="PTHR43283">
    <property type="entry name" value="BETA-LACTAMASE-RELATED"/>
    <property type="match status" value="1"/>
</dbReference>
<dbReference type="Proteomes" id="UP000006334">
    <property type="component" value="Unassembled WGS sequence"/>
</dbReference>
<dbReference type="OrthoDB" id="9799367at2"/>
<dbReference type="Pfam" id="PF00144">
    <property type="entry name" value="Beta-lactamase"/>
    <property type="match status" value="1"/>
</dbReference>
<dbReference type="Gene3D" id="3.40.710.10">
    <property type="entry name" value="DD-peptidase/beta-lactamase superfamily"/>
    <property type="match status" value="1"/>
</dbReference>
<gene>
    <name evidence="3" type="ORF">GLIP_0851</name>
</gene>
<feature type="transmembrane region" description="Helical" evidence="1">
    <location>
        <begin position="12"/>
        <end position="36"/>
    </location>
</feature>
<name>K6XP94_9ALTE</name>
<protein>
    <submittedName>
        <fullName evidence="3">5,10-methylenetetrahydrofolate reductase</fullName>
    </submittedName>
</protein>
<dbReference type="EMBL" id="BAEN01000021">
    <property type="protein sequence ID" value="GAC13496.1"/>
    <property type="molecule type" value="Genomic_DNA"/>
</dbReference>
<evidence type="ECO:0000256" key="1">
    <source>
        <dbReference type="SAM" id="Phobius"/>
    </source>
</evidence>
<reference evidence="3 4" key="1">
    <citation type="journal article" date="2017" name="Antonie Van Leeuwenhoek">
        <title>Rhizobium rhizosphaerae sp. nov., a novel species isolated from rice rhizosphere.</title>
        <authorList>
            <person name="Zhao J.J."/>
            <person name="Zhang J."/>
            <person name="Zhang R.J."/>
            <person name="Zhang C.W."/>
            <person name="Yin H.Q."/>
            <person name="Zhang X.X."/>
        </authorList>
    </citation>
    <scope>NUCLEOTIDE SEQUENCE [LARGE SCALE GENOMIC DNA]</scope>
    <source>
        <strain evidence="3 4">E3</strain>
    </source>
</reference>
<accession>K6XP94</accession>
<dbReference type="RefSeq" id="WP_008843313.1">
    <property type="nucleotide sequence ID" value="NZ_BAEN01000021.1"/>
</dbReference>
<dbReference type="InterPro" id="IPR001466">
    <property type="entry name" value="Beta-lactam-related"/>
</dbReference>
<dbReference type="eggNOG" id="COG1680">
    <property type="taxonomic scope" value="Bacteria"/>
</dbReference>
<keyword evidence="4" id="KW-1185">Reference proteome</keyword>
<dbReference type="InterPro" id="IPR012338">
    <property type="entry name" value="Beta-lactam/transpept-like"/>
</dbReference>
<comment type="caution">
    <text evidence="3">The sequence shown here is derived from an EMBL/GenBank/DDBJ whole genome shotgun (WGS) entry which is preliminary data.</text>
</comment>
<proteinExistence type="predicted"/>
<keyword evidence="1" id="KW-1133">Transmembrane helix</keyword>
<dbReference type="InterPro" id="IPR050789">
    <property type="entry name" value="Diverse_Enzym_Activities"/>
</dbReference>
<evidence type="ECO:0000313" key="4">
    <source>
        <dbReference type="Proteomes" id="UP000006334"/>
    </source>
</evidence>
<dbReference type="AlphaFoldDB" id="K6XP94"/>
<evidence type="ECO:0000313" key="3">
    <source>
        <dbReference type="EMBL" id="GAC13496.1"/>
    </source>
</evidence>
<evidence type="ECO:0000259" key="2">
    <source>
        <dbReference type="Pfam" id="PF00144"/>
    </source>
</evidence>
<dbReference type="STRING" id="1127673.GLIP_0851"/>
<sequence length="339" mass="38744">MKKWKKITLKILLGVSLTTTSIYLFAPWEYALYYLMPLPNSVEEQVNQATEQGIDGIVVYVHSANKPAKLYASGWHNRQEKIPAYGDALFKIASIGKLYQASAIAKLVAAKQLSLDETIDKYLPDLAQRIEYADQITLRMLVEHRSGIPNFTDQEGFDWASNSVNVLDLLLDKPADFAPGTDYAYSNSNYLLLEKIITETLGYHYSRYIKEEVLLPLGLNRTFFSINDIETEQLMSGYHVGYEDDFKYLDQGYIASAQDVGIFLRALNDGSLFSEQERKIYASIYKYEHTGWVLGYSSIARYHPDIDTVVIQFTNTTGDDRVILTGIIYERIMRILREQ</sequence>
<keyword evidence="1" id="KW-0812">Transmembrane</keyword>
<dbReference type="SUPFAM" id="SSF56601">
    <property type="entry name" value="beta-lactamase/transpeptidase-like"/>
    <property type="match status" value="1"/>
</dbReference>